<dbReference type="PANTHER" id="PTHR47691">
    <property type="entry name" value="REGULATOR-RELATED"/>
    <property type="match status" value="1"/>
</dbReference>
<dbReference type="PANTHER" id="PTHR47691:SF3">
    <property type="entry name" value="HTH-TYPE TRANSCRIPTIONAL REGULATOR RV0890C-RELATED"/>
    <property type="match status" value="1"/>
</dbReference>
<dbReference type="Proteomes" id="UP001285521">
    <property type="component" value="Unassembled WGS sequence"/>
</dbReference>
<dbReference type="InterPro" id="IPR027417">
    <property type="entry name" value="P-loop_NTPase"/>
</dbReference>
<evidence type="ECO:0000313" key="1">
    <source>
        <dbReference type="EMBL" id="MDX8031739.1"/>
    </source>
</evidence>
<dbReference type="SUPFAM" id="SSF52540">
    <property type="entry name" value="P-loop containing nucleoside triphosphate hydrolases"/>
    <property type="match status" value="1"/>
</dbReference>
<organism evidence="1 2">
    <name type="scientific">Lentzea miocenica</name>
    <dbReference type="NCBI Taxonomy" id="3095431"/>
    <lineage>
        <taxon>Bacteria</taxon>
        <taxon>Bacillati</taxon>
        <taxon>Actinomycetota</taxon>
        <taxon>Actinomycetes</taxon>
        <taxon>Pseudonocardiales</taxon>
        <taxon>Pseudonocardiaceae</taxon>
        <taxon>Lentzea</taxon>
    </lineage>
</organism>
<dbReference type="Gene3D" id="1.25.40.10">
    <property type="entry name" value="Tetratricopeptide repeat domain"/>
    <property type="match status" value="1"/>
</dbReference>
<dbReference type="GO" id="GO:0005524">
    <property type="term" value="F:ATP binding"/>
    <property type="evidence" value="ECO:0007669"/>
    <property type="project" value="UniProtKB-KW"/>
</dbReference>
<protein>
    <submittedName>
        <fullName evidence="1">ATP-binding protein</fullName>
    </submittedName>
</protein>
<dbReference type="RefSeq" id="WP_319966795.1">
    <property type="nucleotide sequence ID" value="NZ_JAXAVW010000012.1"/>
</dbReference>
<dbReference type="InterPro" id="IPR011990">
    <property type="entry name" value="TPR-like_helical_dom_sf"/>
</dbReference>
<proteinExistence type="predicted"/>
<sequence length="1194" mass="132625">MSGELGLAGYVFQYHVIVLTALEVWSGETDSGAASILVEGLAGADKVDYALVGKATDQDVVVQVKSRWNTRPWSAQEMLKILIDLDAGTDRVTRLELVTNGRLSERAQRFSEVLEAATRLSDAEFAHELREMNLATDPSVDLVAVLRRATITVRPSSLPQLREQVRTRLRRLRAASGSGIGDHAAELLRAYLLALAMAKTESDDPVSRTLTREEFLDAVAAPQPVLEQALRSRWGVPVGLANRDLAVRRDTLLAELGEQVRDHDGVHATDGRVRSCVLVGPAGVGKTTLAQQYALDNAAEFDWIYQLTAHTDDQEATDTEVLREELEQLARWLPSQGINVRSGPYATSDDVTTAVTQALASCARSWLLIIDNASAADSITPLLPASGHGVVLITSRNSAWHGMQSLVRVGELTEAQACDLVHRRLGNHVAAAPAEITTLCRELEFLPLSLVTAASYLRSTSEPVHEFLESLGNEVLRLEALDFPLQRLDDYPRTAVAAVNLALRHLHGADNDHHYAEDALAVLRRASLVFPDRIPTTLLADDRRGLSRALAVLKEFSLLTRWQDNEARDWARVHRLVQDVVRAGLDTHPEQRDQLLRDMEHALVDLLVDNTSVSFDLVVAGAARLHAATLVEHLRRHELHSWQTTTALLSNMASVARVQGDIVEAERRVREALELVPDDNYDPMIAGRRGMTLITLSHVLLSNQDLDGARRVLDEASRLHDAYRFNEAHAEALVCCKAQLSQIEAARTLDQHRLRTLFQLVQDLPEIGRDAAAARAEALVKIGRQLDRNDQSRSALMDSAEHLLQLAGRPEHKTPLGVVLAHLCLTEAHAADHGTEAAWRHYQYAMSVQESIEAIDPGTTIDEVFDLVLGLFKLLNDVDSELPVPCIDALIERILGDIQSRLAVIELARVQREHLELMFHAVSASFAGFRGDVDNYDRLLDSARRLEQSLSSPAPSNVEAVLSMLPHFRYHALLTNIRMNGPAVNVHVVRKGGWKPSRPLRVPTPCRHFDRASEPIGNARTRSETSAGKEEHQVLVVDHKRAVVLHLELLTLRERTAGDDEYELPILQAICRDVDSMINHVVGAWNIITNLRHFMAEVNGCSPEQILGLLNRDLVRLHHDEHVDTVPARAILKTLGEGDEEVFRELIHAMPYSVRFNMFDCLLYVERGMVRKAASVRQCDVVVVLQKWKEDLLA</sequence>
<dbReference type="EMBL" id="JAXAVW010000012">
    <property type="protein sequence ID" value="MDX8031739.1"/>
    <property type="molecule type" value="Genomic_DNA"/>
</dbReference>
<accession>A0ABU4T0R3</accession>
<evidence type="ECO:0000313" key="2">
    <source>
        <dbReference type="Proteomes" id="UP001285521"/>
    </source>
</evidence>
<gene>
    <name evidence="1" type="ORF">SK803_16055</name>
</gene>
<reference evidence="1 2" key="1">
    <citation type="submission" date="2023-11" db="EMBL/GenBank/DDBJ databases">
        <title>Lentzea sokolovensis, sp. nov., Lentzea kristufkii, sp. nov., and Lentzea miocenensis, sp. nov., rare actinobacteria from Sokolov Coal Basin, Miocene lacustrine sediment, Czech Republic.</title>
        <authorList>
            <person name="Lara A."/>
            <person name="Kotroba L."/>
            <person name="Nouioui I."/>
            <person name="Neumann-Schaal M."/>
            <person name="Mast Y."/>
            <person name="Chronakova A."/>
        </authorList>
    </citation>
    <scope>NUCLEOTIDE SEQUENCE [LARGE SCALE GENOMIC DNA]</scope>
    <source>
        <strain evidence="1 2">BCCO 10_0856</strain>
    </source>
</reference>
<keyword evidence="1" id="KW-0547">Nucleotide-binding</keyword>
<comment type="caution">
    <text evidence="1">The sequence shown here is derived from an EMBL/GenBank/DDBJ whole genome shotgun (WGS) entry which is preliminary data.</text>
</comment>
<keyword evidence="1" id="KW-0067">ATP-binding</keyword>
<keyword evidence="2" id="KW-1185">Reference proteome</keyword>
<dbReference type="Gene3D" id="3.40.50.300">
    <property type="entry name" value="P-loop containing nucleotide triphosphate hydrolases"/>
    <property type="match status" value="1"/>
</dbReference>
<name>A0ABU4T0R3_9PSEU</name>